<dbReference type="Pfam" id="PF13306">
    <property type="entry name" value="LRR_5"/>
    <property type="match status" value="1"/>
</dbReference>
<evidence type="ECO:0000256" key="5">
    <source>
        <dbReference type="ARBA" id="ARBA00022692"/>
    </source>
</evidence>
<dbReference type="PANTHER" id="PTHR45661">
    <property type="entry name" value="SURFACE ANTIGEN"/>
    <property type="match status" value="1"/>
</dbReference>
<dbReference type="GO" id="GO:0005886">
    <property type="term" value="C:plasma membrane"/>
    <property type="evidence" value="ECO:0007669"/>
    <property type="project" value="UniProtKB-SubCell"/>
</dbReference>
<name>A2F3J2_TRIV3</name>
<dbReference type="InterPro" id="IPR026906">
    <property type="entry name" value="LRR_5"/>
</dbReference>
<evidence type="ECO:0000256" key="15">
    <source>
        <dbReference type="ARBA" id="ARBA00023180"/>
    </source>
</evidence>
<reference evidence="17" key="1">
    <citation type="submission" date="2006-10" db="EMBL/GenBank/DDBJ databases">
        <authorList>
            <person name="Amadeo P."/>
            <person name="Zhao Q."/>
            <person name="Wortman J."/>
            <person name="Fraser-Liggett C."/>
            <person name="Carlton J."/>
        </authorList>
    </citation>
    <scope>NUCLEOTIDE SEQUENCE</scope>
    <source>
        <strain evidence="17">G3</strain>
    </source>
</reference>
<dbReference type="GO" id="GO:0004714">
    <property type="term" value="F:transmembrane receptor protein tyrosine kinase activity"/>
    <property type="evidence" value="ECO:0007669"/>
    <property type="project" value="UniProtKB-EC"/>
</dbReference>
<dbReference type="KEGG" id="tva:4758336"/>
<reference evidence="17" key="2">
    <citation type="journal article" date="2007" name="Science">
        <title>Draft genome sequence of the sexually transmitted pathogen Trichomonas vaginalis.</title>
        <authorList>
            <person name="Carlton J.M."/>
            <person name="Hirt R.P."/>
            <person name="Silva J.C."/>
            <person name="Delcher A.L."/>
            <person name="Schatz M."/>
            <person name="Zhao Q."/>
            <person name="Wortman J.R."/>
            <person name="Bidwell S.L."/>
            <person name="Alsmark U.C.M."/>
            <person name="Besteiro S."/>
            <person name="Sicheritz-Ponten T."/>
            <person name="Noel C.J."/>
            <person name="Dacks J.B."/>
            <person name="Foster P.G."/>
            <person name="Simillion C."/>
            <person name="Van de Peer Y."/>
            <person name="Miranda-Saavedra D."/>
            <person name="Barton G.J."/>
            <person name="Westrop G.D."/>
            <person name="Mueller S."/>
            <person name="Dessi D."/>
            <person name="Fiori P.L."/>
            <person name="Ren Q."/>
            <person name="Paulsen I."/>
            <person name="Zhang H."/>
            <person name="Bastida-Corcuera F.D."/>
            <person name="Simoes-Barbosa A."/>
            <person name="Brown M.T."/>
            <person name="Hayes R.D."/>
            <person name="Mukherjee M."/>
            <person name="Okumura C.Y."/>
            <person name="Schneider R."/>
            <person name="Smith A.J."/>
            <person name="Vanacova S."/>
            <person name="Villalvazo M."/>
            <person name="Haas B.J."/>
            <person name="Pertea M."/>
            <person name="Feldblyum T.V."/>
            <person name="Utterback T.R."/>
            <person name="Shu C.L."/>
            <person name="Osoegawa K."/>
            <person name="de Jong P.J."/>
            <person name="Hrdy I."/>
            <person name="Horvathova L."/>
            <person name="Zubacova Z."/>
            <person name="Dolezal P."/>
            <person name="Malik S.B."/>
            <person name="Logsdon J.M. Jr."/>
            <person name="Henze K."/>
            <person name="Gupta A."/>
            <person name="Wang C.C."/>
            <person name="Dunne R.L."/>
            <person name="Upcroft J.A."/>
            <person name="Upcroft P."/>
            <person name="White O."/>
            <person name="Salzberg S.L."/>
            <person name="Tang P."/>
            <person name="Chiu C.-H."/>
            <person name="Lee Y.-S."/>
            <person name="Embley T.M."/>
            <person name="Coombs G.H."/>
            <person name="Mottram J.C."/>
            <person name="Tachezy J."/>
            <person name="Fraser-Liggett C.M."/>
            <person name="Johnson P.J."/>
        </authorList>
    </citation>
    <scope>NUCLEOTIDE SEQUENCE [LARGE SCALE GENOMIC DNA]</scope>
    <source>
        <strain evidence="17">G3</strain>
    </source>
</reference>
<dbReference type="VEuPathDB" id="TrichDB:TVAG_350110"/>
<feature type="domain" description="ALK/LTK-like glycine-rich" evidence="16">
    <location>
        <begin position="13"/>
        <end position="274"/>
    </location>
</feature>
<proteinExistence type="predicted"/>
<keyword evidence="4" id="KW-0808">Transferase</keyword>
<protein>
    <recommendedName>
        <fullName evidence="2">receptor protein-tyrosine kinase</fullName>
        <ecNumber evidence="2">2.7.10.1</ecNumber>
    </recommendedName>
</protein>
<dbReference type="GO" id="GO:0005524">
    <property type="term" value="F:ATP binding"/>
    <property type="evidence" value="ECO:0007669"/>
    <property type="project" value="UniProtKB-KW"/>
</dbReference>
<evidence type="ECO:0000256" key="8">
    <source>
        <dbReference type="ARBA" id="ARBA00022777"/>
    </source>
</evidence>
<evidence type="ECO:0000256" key="1">
    <source>
        <dbReference type="ARBA" id="ARBA00004251"/>
    </source>
</evidence>
<dbReference type="Gene3D" id="3.80.10.10">
    <property type="entry name" value="Ribonuclease Inhibitor"/>
    <property type="match status" value="1"/>
</dbReference>
<keyword evidence="3" id="KW-1003">Cell membrane</keyword>
<evidence type="ECO:0000313" key="17">
    <source>
        <dbReference type="EMBL" id="EAY00515.1"/>
    </source>
</evidence>
<sequence length="666" mass="71138">MIRNFNFSNNFEKIDLPPGRYKLECWGAQGGGYNVKPLTENGVGGQGGYSHGILTLQTTTVVYVYVGGMGDTSQNGFAFGGFNGGGSAWGLPSSSHQPGSGGGGGTDIRIGSNSTYARVIVAGGGGGGGEDSYYRTGGYGGGLTGGKNSANIASSIPGTQTGSGSGGDFFSGDHTDCQGGGGGGGWYGGGVRNGRNTPYSSSIGQIADTKGGSGGSGFVYTSETYKNYPQGCLLNPSFYLEEAETVSGNENIPEPDGSTNKGHTCHGYARITALGVEFEGLIYIYTSNDKFTPFSGQNLCKDSIEIPSTVQGFAVESISENSFFGNTCIKKVTIPTSILSIGDEAFESTTSLQTVLFTETSKCRSLGKRCFFGSYIQTITIPKSVESFGTHIFMSSAIKEVLFESKCQITEFPEWCFHESMISRIIIPVFVETIGKMSFSSTNLDEFSFARGSSISTIDDFAFYNSSLSGITIPYTITSFGPHSFEMSSVSFFKFESLSSLDHISYKCFCNSSLSEIEIPSSVKSIGEMAFESSLVRKISFDSSSLCRNLSVRSFFNCSMASLSLPPSIASLGRECLSHCAKLRRLSYCSGVVQSDSSVVSDTPNLQNVSVPFFYTYDSFCGLPITKIDVCEFSLFSNLKCRTEPINLYIMVRPFIISHVYVLAVS</sequence>
<evidence type="ECO:0000256" key="10">
    <source>
        <dbReference type="ARBA" id="ARBA00022989"/>
    </source>
</evidence>
<evidence type="ECO:0000256" key="11">
    <source>
        <dbReference type="ARBA" id="ARBA00023136"/>
    </source>
</evidence>
<keyword evidence="18" id="KW-1185">Reference proteome</keyword>
<evidence type="ECO:0000259" key="16">
    <source>
        <dbReference type="Pfam" id="PF12810"/>
    </source>
</evidence>
<gene>
    <name evidence="17" type="ORF">TVAG_350110</name>
</gene>
<dbReference type="InterPro" id="IPR055163">
    <property type="entry name" value="ALK/LTK-like_GRD"/>
</dbReference>
<dbReference type="PANTHER" id="PTHR45661:SF3">
    <property type="entry name" value="IG-LIKE DOMAIN-CONTAINING PROTEIN"/>
    <property type="match status" value="1"/>
</dbReference>
<keyword evidence="5" id="KW-0812">Transmembrane</keyword>
<dbReference type="InParanoid" id="A2F3J2"/>
<dbReference type="RefSeq" id="XP_001313444.1">
    <property type="nucleotide sequence ID" value="XM_001313443.1"/>
</dbReference>
<dbReference type="Proteomes" id="UP000001542">
    <property type="component" value="Unassembled WGS sequence"/>
</dbReference>
<keyword evidence="15" id="KW-0325">Glycoprotein</keyword>
<dbReference type="SMR" id="A2F3J2"/>
<dbReference type="AlphaFoldDB" id="A2F3J2"/>
<dbReference type="InterPro" id="IPR032675">
    <property type="entry name" value="LRR_dom_sf"/>
</dbReference>
<keyword evidence="8" id="KW-0418">Kinase</keyword>
<dbReference type="VEuPathDB" id="TrichDB:TVAGG3_0194260"/>
<comment type="subcellular location">
    <subcellularLocation>
        <location evidence="1">Cell membrane</location>
        <topology evidence="1">Single-pass type I membrane protein</topology>
    </subcellularLocation>
</comment>
<keyword evidence="13" id="KW-1015">Disulfide bond</keyword>
<evidence type="ECO:0000256" key="9">
    <source>
        <dbReference type="ARBA" id="ARBA00022840"/>
    </source>
</evidence>
<keyword evidence="6" id="KW-0732">Signal</keyword>
<evidence type="ECO:0000256" key="3">
    <source>
        <dbReference type="ARBA" id="ARBA00022475"/>
    </source>
</evidence>
<keyword evidence="11" id="KW-0472">Membrane</keyword>
<evidence type="ECO:0000256" key="12">
    <source>
        <dbReference type="ARBA" id="ARBA00023137"/>
    </source>
</evidence>
<evidence type="ECO:0000256" key="7">
    <source>
        <dbReference type="ARBA" id="ARBA00022741"/>
    </source>
</evidence>
<dbReference type="Pfam" id="PF12810">
    <property type="entry name" value="ALK_LTK_GRD"/>
    <property type="match status" value="1"/>
</dbReference>
<dbReference type="EMBL" id="DS113598">
    <property type="protein sequence ID" value="EAY00515.1"/>
    <property type="molecule type" value="Genomic_DNA"/>
</dbReference>
<keyword evidence="14" id="KW-0675">Receptor</keyword>
<accession>A2F3J2</accession>
<dbReference type="SUPFAM" id="SSF52058">
    <property type="entry name" value="L domain-like"/>
    <property type="match status" value="1"/>
</dbReference>
<keyword evidence="9" id="KW-0067">ATP-binding</keyword>
<evidence type="ECO:0000256" key="4">
    <source>
        <dbReference type="ARBA" id="ARBA00022679"/>
    </source>
</evidence>
<evidence type="ECO:0000256" key="13">
    <source>
        <dbReference type="ARBA" id="ARBA00023157"/>
    </source>
</evidence>
<evidence type="ECO:0000256" key="6">
    <source>
        <dbReference type="ARBA" id="ARBA00022729"/>
    </source>
</evidence>
<evidence type="ECO:0000256" key="14">
    <source>
        <dbReference type="ARBA" id="ARBA00023170"/>
    </source>
</evidence>
<keyword evidence="10" id="KW-1133">Transmembrane helix</keyword>
<dbReference type="InterPro" id="IPR053139">
    <property type="entry name" value="Surface_bspA-like"/>
</dbReference>
<dbReference type="Gene3D" id="3.40.50.12480">
    <property type="match status" value="1"/>
</dbReference>
<keyword evidence="7" id="KW-0547">Nucleotide-binding</keyword>
<evidence type="ECO:0000313" key="18">
    <source>
        <dbReference type="Proteomes" id="UP000001542"/>
    </source>
</evidence>
<keyword evidence="12" id="KW-0829">Tyrosine-protein kinase</keyword>
<organism evidence="17 18">
    <name type="scientific">Trichomonas vaginalis (strain ATCC PRA-98 / G3)</name>
    <dbReference type="NCBI Taxonomy" id="412133"/>
    <lineage>
        <taxon>Eukaryota</taxon>
        <taxon>Metamonada</taxon>
        <taxon>Parabasalia</taxon>
        <taxon>Trichomonadida</taxon>
        <taxon>Trichomonadidae</taxon>
        <taxon>Trichomonas</taxon>
    </lineage>
</organism>
<evidence type="ECO:0000256" key="2">
    <source>
        <dbReference type="ARBA" id="ARBA00011902"/>
    </source>
</evidence>
<dbReference type="EC" id="2.7.10.1" evidence="2"/>